<feature type="region of interest" description="Disordered" evidence="1">
    <location>
        <begin position="60"/>
        <end position="104"/>
    </location>
</feature>
<name>A0A6M9PPF2_9BURK</name>
<evidence type="ECO:0000313" key="3">
    <source>
        <dbReference type="EMBL" id="QKM60727.1"/>
    </source>
</evidence>
<dbReference type="RefSeq" id="WP_173960486.1">
    <property type="nucleotide sequence ID" value="NZ_CBCSCC010000011.1"/>
</dbReference>
<gene>
    <name evidence="3" type="ORF">DN92_06600</name>
</gene>
<feature type="chain" id="PRO_5026926444" evidence="2">
    <location>
        <begin position="23"/>
        <end position="104"/>
    </location>
</feature>
<organism evidence="3 4">
    <name type="scientific">Polynucleobacter arcticus</name>
    <dbReference type="NCBI Taxonomy" id="1743165"/>
    <lineage>
        <taxon>Bacteria</taxon>
        <taxon>Pseudomonadati</taxon>
        <taxon>Pseudomonadota</taxon>
        <taxon>Betaproteobacteria</taxon>
        <taxon>Burkholderiales</taxon>
        <taxon>Burkholderiaceae</taxon>
        <taxon>Polynucleobacter</taxon>
    </lineage>
</organism>
<evidence type="ECO:0000256" key="1">
    <source>
        <dbReference type="SAM" id="MobiDB-lite"/>
    </source>
</evidence>
<sequence length="104" mass="10884">MKYLITLLLLAQCVILARTASAQAIYGPAGNYLGYSQTAPSGVTNVYNATGQSVQSFQTDSGQTSFYSPSGTHQGTSTAPVITTPNSTINSPRQVPQAPSVKGW</sequence>
<feature type="signal peptide" evidence="2">
    <location>
        <begin position="1"/>
        <end position="22"/>
    </location>
</feature>
<evidence type="ECO:0000256" key="2">
    <source>
        <dbReference type="SAM" id="SignalP"/>
    </source>
</evidence>
<proteinExistence type="predicted"/>
<dbReference type="KEGG" id="pard:DN92_06600"/>
<accession>A0A6M9PPF2</accession>
<dbReference type="AlphaFoldDB" id="A0A6M9PPF2"/>
<keyword evidence="4" id="KW-1185">Reference proteome</keyword>
<dbReference type="Proteomes" id="UP000501090">
    <property type="component" value="Chromosome"/>
</dbReference>
<feature type="compositionally biased region" description="Polar residues" evidence="1">
    <location>
        <begin position="60"/>
        <end position="94"/>
    </location>
</feature>
<dbReference type="EMBL" id="CP028940">
    <property type="protein sequence ID" value="QKM60727.1"/>
    <property type="molecule type" value="Genomic_DNA"/>
</dbReference>
<evidence type="ECO:0000313" key="4">
    <source>
        <dbReference type="Proteomes" id="UP000501090"/>
    </source>
</evidence>
<reference evidence="3 4" key="1">
    <citation type="submission" date="2018-04" db="EMBL/GenBank/DDBJ databases">
        <title>Polynucleobacter sp. UK-Long2-W17 genome.</title>
        <authorList>
            <person name="Hahn M.W."/>
        </authorList>
    </citation>
    <scope>NUCLEOTIDE SEQUENCE [LARGE SCALE GENOMIC DNA]</scope>
    <source>
        <strain evidence="3 4">UK-Long2-W17</strain>
    </source>
</reference>
<keyword evidence="2" id="KW-0732">Signal</keyword>
<protein>
    <submittedName>
        <fullName evidence="3">Uncharacterized protein</fullName>
    </submittedName>
</protein>